<evidence type="ECO:0000313" key="4">
    <source>
        <dbReference type="Proteomes" id="UP000326169"/>
    </source>
</evidence>
<accession>A0A5M3SYC3</accession>
<keyword evidence="1" id="KW-0175">Coiled coil</keyword>
<dbReference type="EMBL" id="BIMW01000002">
    <property type="protein sequence ID" value="GCE92113.1"/>
    <property type="molecule type" value="Genomic_DNA"/>
</dbReference>
<feature type="coiled-coil region" evidence="1">
    <location>
        <begin position="106"/>
        <end position="133"/>
    </location>
</feature>
<proteinExistence type="predicted"/>
<protein>
    <recommendedName>
        <fullName evidence="5">Plasmid segregation centromere-binding protein ParR</fullName>
    </recommendedName>
</protein>
<organism evidence="3 4">
    <name type="scientific">Limnospira platensis NIES-46</name>
    <dbReference type="NCBI Taxonomy" id="1236695"/>
    <lineage>
        <taxon>Bacteria</taxon>
        <taxon>Bacillati</taxon>
        <taxon>Cyanobacteriota</taxon>
        <taxon>Cyanophyceae</taxon>
        <taxon>Oscillatoriophycideae</taxon>
        <taxon>Oscillatoriales</taxon>
        <taxon>Sirenicapillariaceae</taxon>
        <taxon>Limnospira</taxon>
    </lineage>
</organism>
<evidence type="ECO:0000313" key="3">
    <source>
        <dbReference type="EMBL" id="GCE92113.1"/>
    </source>
</evidence>
<evidence type="ECO:0000256" key="1">
    <source>
        <dbReference type="SAM" id="Coils"/>
    </source>
</evidence>
<feature type="region of interest" description="Disordered" evidence="2">
    <location>
        <begin position="61"/>
        <end position="82"/>
    </location>
</feature>
<keyword evidence="4" id="KW-1185">Reference proteome</keyword>
<name>A0A5M3SYC3_LIMPL</name>
<feature type="region of interest" description="Disordered" evidence="2">
    <location>
        <begin position="148"/>
        <end position="197"/>
    </location>
</feature>
<comment type="caution">
    <text evidence="3">The sequence shown here is derived from an EMBL/GenBank/DDBJ whole genome shotgun (WGS) entry which is preliminary data.</text>
</comment>
<gene>
    <name evidence="3" type="ORF">NIES46_01480</name>
</gene>
<dbReference type="Proteomes" id="UP000326169">
    <property type="component" value="Unassembled WGS sequence"/>
</dbReference>
<sequence length="197" mass="21956">MLWANKKLTQSVTFTEDAADQTLLEAIEKELSLTKYQTFSNLCKQALWQFLLSSPTTQTPVINNNDYRPEITSERPLNPSPNLKPIEEGLLSLQRQLGALERQLQAQKPENKTQQLESQVNQLTQQLAQFQATIALKLDTTNEAIAQIPSKLPQITSPAAPPEPSRSNAPPPPPPEPVPPQKTDPLLERLSSLVDDF</sequence>
<dbReference type="RefSeq" id="WP_006620108.1">
    <property type="nucleotide sequence ID" value="NZ_BIMW01000002.1"/>
</dbReference>
<reference evidence="3 4" key="1">
    <citation type="journal article" date="2019" name="J Genomics">
        <title>The Draft Genome of a Hydrogen-producing Cyanobacterium, Arthrospira platensis NIES-46.</title>
        <authorList>
            <person name="Suzuki S."/>
            <person name="Yamaguchi H."/>
            <person name="Kawachi M."/>
        </authorList>
    </citation>
    <scope>NUCLEOTIDE SEQUENCE [LARGE SCALE GENOMIC DNA]</scope>
    <source>
        <strain evidence="3 4">NIES-46</strain>
    </source>
</reference>
<dbReference type="GeneID" id="301681128"/>
<feature type="compositionally biased region" description="Pro residues" evidence="2">
    <location>
        <begin position="159"/>
        <end position="182"/>
    </location>
</feature>
<evidence type="ECO:0008006" key="5">
    <source>
        <dbReference type="Google" id="ProtNLM"/>
    </source>
</evidence>
<evidence type="ECO:0000256" key="2">
    <source>
        <dbReference type="SAM" id="MobiDB-lite"/>
    </source>
</evidence>